<keyword evidence="3" id="KW-0378">Hydrolase</keyword>
<evidence type="ECO:0000313" key="7">
    <source>
        <dbReference type="EMBL" id="MBB5295956.1"/>
    </source>
</evidence>
<dbReference type="Proteomes" id="UP000536909">
    <property type="component" value="Unassembled WGS sequence"/>
</dbReference>
<evidence type="ECO:0000313" key="8">
    <source>
        <dbReference type="Proteomes" id="UP000536909"/>
    </source>
</evidence>
<feature type="domain" description="MPN" evidence="6">
    <location>
        <begin position="22"/>
        <end position="154"/>
    </location>
</feature>
<keyword evidence="8" id="KW-1185">Reference proteome</keyword>
<dbReference type="Gene3D" id="3.40.140.10">
    <property type="entry name" value="Cytidine Deaminase, domain 2"/>
    <property type="match status" value="1"/>
</dbReference>
<dbReference type="PANTHER" id="PTHR34858">
    <property type="entry name" value="CYSO-CYSTEINE PEPTIDASE"/>
    <property type="match status" value="1"/>
</dbReference>
<comment type="caution">
    <text evidence="7">The sequence shown here is derived from an EMBL/GenBank/DDBJ whole genome shotgun (WGS) entry which is preliminary data.</text>
</comment>
<dbReference type="InterPro" id="IPR051929">
    <property type="entry name" value="VirAsm_ModProt"/>
</dbReference>
<dbReference type="InterPro" id="IPR037518">
    <property type="entry name" value="MPN"/>
</dbReference>
<evidence type="ECO:0000256" key="3">
    <source>
        <dbReference type="ARBA" id="ARBA00022801"/>
    </source>
</evidence>
<evidence type="ECO:0000256" key="1">
    <source>
        <dbReference type="ARBA" id="ARBA00022670"/>
    </source>
</evidence>
<keyword evidence="1" id="KW-0645">Protease</keyword>
<dbReference type="PROSITE" id="PS50249">
    <property type="entry name" value="MPN"/>
    <property type="match status" value="1"/>
</dbReference>
<reference evidence="7 8" key="1">
    <citation type="submission" date="2020-08" db="EMBL/GenBank/DDBJ databases">
        <title>Genomic Encyclopedia of Type Strains, Phase IV (KMG-IV): sequencing the most valuable type-strain genomes for metagenomic binning, comparative biology and taxonomic classification.</title>
        <authorList>
            <person name="Goeker M."/>
        </authorList>
    </citation>
    <scope>NUCLEOTIDE SEQUENCE [LARGE SCALE GENOMIC DNA]</scope>
    <source>
        <strain evidence="7 8">DSM 105434</strain>
    </source>
</reference>
<evidence type="ECO:0000256" key="4">
    <source>
        <dbReference type="ARBA" id="ARBA00022833"/>
    </source>
</evidence>
<dbReference type="Pfam" id="PF14464">
    <property type="entry name" value="Prok-JAB"/>
    <property type="match status" value="1"/>
</dbReference>
<protein>
    <submittedName>
        <fullName evidence="7">Proteasome lid subunit RPN8/RPN11</fullName>
    </submittedName>
</protein>
<evidence type="ECO:0000259" key="6">
    <source>
        <dbReference type="PROSITE" id="PS50249"/>
    </source>
</evidence>
<organism evidence="7 8">
    <name type="scientific">Deinococcus metallilatus</name>
    <dbReference type="NCBI Taxonomy" id="1211322"/>
    <lineage>
        <taxon>Bacteria</taxon>
        <taxon>Thermotogati</taxon>
        <taxon>Deinococcota</taxon>
        <taxon>Deinococci</taxon>
        <taxon>Deinococcales</taxon>
        <taxon>Deinococcaceae</taxon>
        <taxon>Deinococcus</taxon>
    </lineage>
</organism>
<name>A0ABR6MVM4_9DEIO</name>
<keyword evidence="4" id="KW-0862">Zinc</keyword>
<dbReference type="EMBL" id="JACHFV010000009">
    <property type="protein sequence ID" value="MBB5295956.1"/>
    <property type="molecule type" value="Genomic_DNA"/>
</dbReference>
<gene>
    <name evidence="7" type="ORF">HNQ10_002795</name>
</gene>
<keyword evidence="2" id="KW-0479">Metal-binding</keyword>
<dbReference type="InterPro" id="IPR000555">
    <property type="entry name" value="JAMM/MPN+_dom"/>
</dbReference>
<dbReference type="GO" id="GO:0000502">
    <property type="term" value="C:proteasome complex"/>
    <property type="evidence" value="ECO:0007669"/>
    <property type="project" value="UniProtKB-KW"/>
</dbReference>
<dbReference type="SMART" id="SM00232">
    <property type="entry name" value="JAB_MPN"/>
    <property type="match status" value="1"/>
</dbReference>
<dbReference type="InterPro" id="IPR028090">
    <property type="entry name" value="JAB_dom_prok"/>
</dbReference>
<keyword evidence="7" id="KW-0647">Proteasome</keyword>
<dbReference type="PANTHER" id="PTHR34858:SF1">
    <property type="entry name" value="CYSO-CYSTEINE PEPTIDASE"/>
    <property type="match status" value="1"/>
</dbReference>
<keyword evidence="5" id="KW-0482">Metalloprotease</keyword>
<accession>A0ABR6MVM4</accession>
<evidence type="ECO:0000256" key="5">
    <source>
        <dbReference type="ARBA" id="ARBA00023049"/>
    </source>
</evidence>
<sequence>MRPVLRARRERTPARDNGRVALILPPVLVDALWAHAERDAPRECVGALGGHLDGEGAEAVALYPLANVSPDPERTYLADPGHLLRALRAMQAGGLTLVALYHSHPRGPAYPSPTDTRLAVYPVPYVIADLGSRTLRAYRLPEGTPVVLRVEGRAD</sequence>
<dbReference type="CDD" id="cd08070">
    <property type="entry name" value="MPN_like"/>
    <property type="match status" value="1"/>
</dbReference>
<evidence type="ECO:0000256" key="2">
    <source>
        <dbReference type="ARBA" id="ARBA00022723"/>
    </source>
</evidence>
<dbReference type="SUPFAM" id="SSF102712">
    <property type="entry name" value="JAB1/MPN domain"/>
    <property type="match status" value="1"/>
</dbReference>
<proteinExistence type="predicted"/>